<proteinExistence type="predicted"/>
<dbReference type="KEGG" id="pbf:CFX0092_A2340"/>
<evidence type="ECO:0000313" key="2">
    <source>
        <dbReference type="Proteomes" id="UP000215027"/>
    </source>
</evidence>
<gene>
    <name evidence="1" type="ORF">CFX0092_A2340</name>
</gene>
<protein>
    <submittedName>
        <fullName evidence="1">Uncharacterized protein</fullName>
    </submittedName>
</protein>
<reference evidence="1" key="1">
    <citation type="submission" date="2016-01" db="EMBL/GenBank/DDBJ databases">
        <authorList>
            <person name="Mcilroy J.S."/>
            <person name="Karst M S."/>
            <person name="Albertsen M."/>
        </authorList>
    </citation>
    <scope>NUCLEOTIDE SEQUENCE</scope>
    <source>
        <strain evidence="1">Cfx-K</strain>
    </source>
</reference>
<evidence type="ECO:0000313" key="1">
    <source>
        <dbReference type="EMBL" id="CUS04218.2"/>
    </source>
</evidence>
<dbReference type="EMBL" id="LN890655">
    <property type="protein sequence ID" value="CUS04218.2"/>
    <property type="molecule type" value="Genomic_DNA"/>
</dbReference>
<dbReference type="RefSeq" id="WP_095043597.1">
    <property type="nucleotide sequence ID" value="NZ_LN890655.1"/>
</dbReference>
<name>A0A160T518_9CHLR</name>
<dbReference type="AlphaFoldDB" id="A0A160T518"/>
<sequence length="130" mass="15328">MKRMGVIYEYHLDAPLDENHPTKPGHYLGFCEFGRLAERDRIHHKGQRWEHMFDGKLKHTGAARFLAVAVERNIGFQLVRAWRGTRDDERRLKKWKNGRALCPICNSRPKAVEFMDEIGLDMALAEKRRR</sequence>
<organism evidence="1 2">
    <name type="scientific">Candidatus Promineifilum breve</name>
    <dbReference type="NCBI Taxonomy" id="1806508"/>
    <lineage>
        <taxon>Bacteria</taxon>
        <taxon>Bacillati</taxon>
        <taxon>Chloroflexota</taxon>
        <taxon>Ardenticatenia</taxon>
        <taxon>Candidatus Promineifilales</taxon>
        <taxon>Candidatus Promineifilaceae</taxon>
        <taxon>Candidatus Promineifilum</taxon>
    </lineage>
</organism>
<dbReference type="Proteomes" id="UP000215027">
    <property type="component" value="Chromosome I"/>
</dbReference>
<keyword evidence="2" id="KW-1185">Reference proteome</keyword>
<dbReference type="OrthoDB" id="7159537at2"/>
<accession>A0A160T518</accession>